<dbReference type="InterPro" id="IPR042240">
    <property type="entry name" value="CHASE_sf"/>
</dbReference>
<evidence type="ECO:0000256" key="2">
    <source>
        <dbReference type="ARBA" id="ARBA00004370"/>
    </source>
</evidence>
<evidence type="ECO:0000256" key="5">
    <source>
        <dbReference type="ARBA" id="ARBA00022679"/>
    </source>
</evidence>
<dbReference type="SUPFAM" id="SSF55785">
    <property type="entry name" value="PYP-like sensor domain (PAS domain)"/>
    <property type="match status" value="2"/>
</dbReference>
<reference evidence="15 16" key="1">
    <citation type="submission" date="2014-09" db="EMBL/GenBank/DDBJ databases">
        <title>Sporocytophaga myxococcoides PG-01 genome sequencing.</title>
        <authorList>
            <person name="Liu L."/>
            <person name="Gao P.J."/>
            <person name="Chen G.J."/>
            <person name="Wang L.S."/>
        </authorList>
    </citation>
    <scope>NUCLEOTIDE SEQUENCE [LARGE SCALE GENOMIC DNA]</scope>
    <source>
        <strain evidence="15 16">PG-01</strain>
    </source>
</reference>
<evidence type="ECO:0000256" key="4">
    <source>
        <dbReference type="ARBA" id="ARBA00022553"/>
    </source>
</evidence>
<dbReference type="PROSITE" id="PS50839">
    <property type="entry name" value="CHASE"/>
    <property type="match status" value="1"/>
</dbReference>
<dbReference type="InterPro" id="IPR013655">
    <property type="entry name" value="PAS_fold_3"/>
</dbReference>
<dbReference type="InterPro" id="IPR004358">
    <property type="entry name" value="Sig_transdc_His_kin-like_C"/>
</dbReference>
<dbReference type="PROSITE" id="PS50109">
    <property type="entry name" value="HIS_KIN"/>
    <property type="match status" value="1"/>
</dbReference>
<comment type="catalytic activity">
    <reaction evidence="1">
        <text>ATP + protein L-histidine = ADP + protein N-phospho-L-histidine.</text>
        <dbReference type="EC" id="2.7.13.3"/>
    </reaction>
</comment>
<keyword evidence="4" id="KW-0597">Phosphoprotein</keyword>
<dbReference type="Pfam" id="PF02518">
    <property type="entry name" value="HATPase_c"/>
    <property type="match status" value="1"/>
</dbReference>
<evidence type="ECO:0000256" key="1">
    <source>
        <dbReference type="ARBA" id="ARBA00000085"/>
    </source>
</evidence>
<evidence type="ECO:0000256" key="3">
    <source>
        <dbReference type="ARBA" id="ARBA00012438"/>
    </source>
</evidence>
<dbReference type="PROSITE" id="PS50112">
    <property type="entry name" value="PAS"/>
    <property type="match status" value="2"/>
</dbReference>
<gene>
    <name evidence="15" type="ORF">MYP_2704</name>
</gene>
<dbReference type="OrthoDB" id="914987at2"/>
<evidence type="ECO:0000259" key="11">
    <source>
        <dbReference type="PROSITE" id="PS50109"/>
    </source>
</evidence>
<dbReference type="SUPFAM" id="SSF47384">
    <property type="entry name" value="Homodimeric domain of signal transducing histidine kinase"/>
    <property type="match status" value="1"/>
</dbReference>
<feature type="domain" description="PAS" evidence="12">
    <location>
        <begin position="482"/>
        <end position="545"/>
    </location>
</feature>
<dbReference type="PRINTS" id="PR00344">
    <property type="entry name" value="BCTRLSENSOR"/>
</dbReference>
<evidence type="ECO:0000313" key="16">
    <source>
        <dbReference type="Proteomes" id="UP000030185"/>
    </source>
</evidence>
<dbReference type="Gene3D" id="3.30.450.20">
    <property type="entry name" value="PAS domain"/>
    <property type="match status" value="2"/>
</dbReference>
<dbReference type="Pfam" id="PF00989">
    <property type="entry name" value="PAS"/>
    <property type="match status" value="1"/>
</dbReference>
<dbReference type="InterPro" id="IPR013767">
    <property type="entry name" value="PAS_fold"/>
</dbReference>
<accession>A0A098LEW4</accession>
<dbReference type="Pfam" id="PF08447">
    <property type="entry name" value="PAS_3"/>
    <property type="match status" value="1"/>
</dbReference>
<dbReference type="NCBIfam" id="TIGR00229">
    <property type="entry name" value="sensory_box"/>
    <property type="match status" value="2"/>
</dbReference>
<dbReference type="SMART" id="SM00091">
    <property type="entry name" value="PAS"/>
    <property type="match status" value="2"/>
</dbReference>
<organism evidence="15 16">
    <name type="scientific">Sporocytophaga myxococcoides</name>
    <dbReference type="NCBI Taxonomy" id="153721"/>
    <lineage>
        <taxon>Bacteria</taxon>
        <taxon>Pseudomonadati</taxon>
        <taxon>Bacteroidota</taxon>
        <taxon>Cytophagia</taxon>
        <taxon>Cytophagales</taxon>
        <taxon>Cytophagaceae</taxon>
        <taxon>Sporocytophaga</taxon>
    </lineage>
</organism>
<dbReference type="Pfam" id="PF00512">
    <property type="entry name" value="HisKA"/>
    <property type="match status" value="1"/>
</dbReference>
<feature type="domain" description="CHASE" evidence="14">
    <location>
        <begin position="78"/>
        <end position="302"/>
    </location>
</feature>
<dbReference type="GO" id="GO:0016020">
    <property type="term" value="C:membrane"/>
    <property type="evidence" value="ECO:0007669"/>
    <property type="project" value="UniProtKB-SubCell"/>
</dbReference>
<dbReference type="InterPro" id="IPR005467">
    <property type="entry name" value="His_kinase_dom"/>
</dbReference>
<dbReference type="EC" id="2.7.13.3" evidence="3"/>
<dbReference type="InterPro" id="IPR052162">
    <property type="entry name" value="Sensor_kinase/Photoreceptor"/>
</dbReference>
<comment type="subcellular location">
    <subcellularLocation>
        <location evidence="2">Membrane</location>
    </subcellularLocation>
</comment>
<dbReference type="InterPro" id="IPR001610">
    <property type="entry name" value="PAC"/>
</dbReference>
<evidence type="ECO:0000256" key="6">
    <source>
        <dbReference type="ARBA" id="ARBA00022692"/>
    </source>
</evidence>
<evidence type="ECO:0000259" key="12">
    <source>
        <dbReference type="PROSITE" id="PS50112"/>
    </source>
</evidence>
<comment type="caution">
    <text evidence="15">The sequence shown here is derived from an EMBL/GenBank/DDBJ whole genome shotgun (WGS) entry which is preliminary data.</text>
</comment>
<keyword evidence="7" id="KW-0418">Kinase</keyword>
<dbReference type="PANTHER" id="PTHR43304:SF1">
    <property type="entry name" value="PAC DOMAIN-CONTAINING PROTEIN"/>
    <property type="match status" value="1"/>
</dbReference>
<dbReference type="PROSITE" id="PS50113">
    <property type="entry name" value="PAC"/>
    <property type="match status" value="1"/>
</dbReference>
<dbReference type="STRING" id="153721.MYP_2704"/>
<dbReference type="Gene3D" id="3.30.565.10">
    <property type="entry name" value="Histidine kinase-like ATPase, C-terminal domain"/>
    <property type="match status" value="1"/>
</dbReference>
<evidence type="ECO:0000259" key="14">
    <source>
        <dbReference type="PROSITE" id="PS50839"/>
    </source>
</evidence>
<feature type="transmembrane region" description="Helical" evidence="10">
    <location>
        <begin position="14"/>
        <end position="33"/>
    </location>
</feature>
<keyword evidence="8 10" id="KW-1133">Transmembrane helix</keyword>
<dbReference type="Proteomes" id="UP000030185">
    <property type="component" value="Unassembled WGS sequence"/>
</dbReference>
<dbReference type="InterPro" id="IPR035965">
    <property type="entry name" value="PAS-like_dom_sf"/>
</dbReference>
<dbReference type="CDD" id="cd00075">
    <property type="entry name" value="HATPase"/>
    <property type="match status" value="1"/>
</dbReference>
<dbReference type="EMBL" id="BBLT01000005">
    <property type="protein sequence ID" value="GAL85475.1"/>
    <property type="molecule type" value="Genomic_DNA"/>
</dbReference>
<dbReference type="InterPro" id="IPR003594">
    <property type="entry name" value="HATPase_dom"/>
</dbReference>
<evidence type="ECO:0000256" key="7">
    <source>
        <dbReference type="ARBA" id="ARBA00022777"/>
    </source>
</evidence>
<dbReference type="eggNOG" id="COG4251">
    <property type="taxonomic scope" value="Bacteria"/>
</dbReference>
<dbReference type="SMART" id="SM00387">
    <property type="entry name" value="HATPase_c"/>
    <property type="match status" value="1"/>
</dbReference>
<dbReference type="Gene3D" id="3.30.450.350">
    <property type="entry name" value="CHASE domain"/>
    <property type="match status" value="1"/>
</dbReference>
<dbReference type="RefSeq" id="WP_052430182.1">
    <property type="nucleotide sequence ID" value="NZ_BBLT01000005.1"/>
</dbReference>
<dbReference type="SMART" id="SM01079">
    <property type="entry name" value="CHASE"/>
    <property type="match status" value="1"/>
</dbReference>
<keyword evidence="9 10" id="KW-0472">Membrane</keyword>
<dbReference type="PANTHER" id="PTHR43304">
    <property type="entry name" value="PHYTOCHROME-LIKE PROTEIN CPH1"/>
    <property type="match status" value="1"/>
</dbReference>
<evidence type="ECO:0000256" key="10">
    <source>
        <dbReference type="SAM" id="Phobius"/>
    </source>
</evidence>
<dbReference type="InterPro" id="IPR006189">
    <property type="entry name" value="CHASE_dom"/>
</dbReference>
<proteinExistence type="predicted"/>
<dbReference type="SMART" id="SM00086">
    <property type="entry name" value="PAC"/>
    <property type="match status" value="2"/>
</dbReference>
<dbReference type="InterPro" id="IPR036890">
    <property type="entry name" value="HATPase_C_sf"/>
</dbReference>
<sequence length="828" mass="95336">MKIYNKIRVFLRQYFIPVVSFLIIYFLVIYSYIQVKEKTKQQKTEYFESRSYLVKTAINNRILDYIQILKGGKAFIESSDSITRKEWKRYISSLDVDQNYPGIQGIGYTIFIKPEELQKHINAIRASGFPAYTITPSGEREIYTSIIYLEPFTDRNLRAFGYDMYSEPVRRRAMERAMETGQAALTGKLTLVQETGDGNQPGFLIYVPVYKSNIASGDSLSTELRRKEIRGFVYSPFRSGDLFNALLPARFKDLNIEIYNGDELSKDALLFSTRKNVKEEKKGGEFKKYENISVGGTNWIIYISSKPFFGGRESNDALLILIGGSVISILIFFIMLIRSEAKRVNRLKQTITDTVTAAIFVIDRNGFVTFINPAVTRITGYMPEDFREKTFYDVMHQSRKGQYKDIDPGRNIYQTILQGNHVYDQEDILIRKDGRLFPALCSANPIIENGIPLGTLVEVKDITGEKKAKETIAKNLETKNFLLEAMPDKVWTADGNGVFNFFGQNWEEYSGYTIDEFLKNGIDLIIYFEDKVQDDKTITQLLQEHKSFQIEHRFKRFDGVYRWHLTRGFPQTSKNGSVEMWVGTSTDIHEQKLQVEELKKINVDLDNFIYTASHDLKAPISNMEGLVEALKVAGENKVERNELIELINKSLLRLGRTINDLTEIAKIQKQKDWTNEVVEFSEVVEEVIQDLQRYIDNAEAKINLEFNVSAIKFSKKNLRSIFYNLISNAIKYRKSNTTPIVDVRTFLENDKIVIFARDNGLGIKHENKKRVFEMFRRLHAHVEGSGMGLYIVKRIVENAGGTIDIESQAGEGTTFRIYLPAEDHLIRD</sequence>
<dbReference type="AlphaFoldDB" id="A0A098LEW4"/>
<dbReference type="Pfam" id="PF03924">
    <property type="entry name" value="CHASE"/>
    <property type="match status" value="1"/>
</dbReference>
<evidence type="ECO:0000259" key="13">
    <source>
        <dbReference type="PROSITE" id="PS50113"/>
    </source>
</evidence>
<feature type="domain" description="PAS" evidence="12">
    <location>
        <begin position="343"/>
        <end position="420"/>
    </location>
</feature>
<feature type="transmembrane region" description="Helical" evidence="10">
    <location>
        <begin position="317"/>
        <end position="337"/>
    </location>
</feature>
<dbReference type="SUPFAM" id="SSF55874">
    <property type="entry name" value="ATPase domain of HSP90 chaperone/DNA topoisomerase II/histidine kinase"/>
    <property type="match status" value="1"/>
</dbReference>
<keyword evidence="16" id="KW-1185">Reference proteome</keyword>
<dbReference type="InterPro" id="IPR003661">
    <property type="entry name" value="HisK_dim/P_dom"/>
</dbReference>
<dbReference type="GO" id="GO:0000155">
    <property type="term" value="F:phosphorelay sensor kinase activity"/>
    <property type="evidence" value="ECO:0007669"/>
    <property type="project" value="InterPro"/>
</dbReference>
<evidence type="ECO:0000256" key="9">
    <source>
        <dbReference type="ARBA" id="ARBA00023136"/>
    </source>
</evidence>
<dbReference type="FunFam" id="3.30.565.10:FF:000006">
    <property type="entry name" value="Sensor histidine kinase WalK"/>
    <property type="match status" value="1"/>
</dbReference>
<dbReference type="InterPro" id="IPR000700">
    <property type="entry name" value="PAS-assoc_C"/>
</dbReference>
<keyword evidence="6 10" id="KW-0812">Transmembrane</keyword>
<name>A0A098LEW4_9BACT</name>
<dbReference type="GO" id="GO:0006355">
    <property type="term" value="P:regulation of DNA-templated transcription"/>
    <property type="evidence" value="ECO:0007669"/>
    <property type="project" value="InterPro"/>
</dbReference>
<protein>
    <recommendedName>
        <fullName evidence="3">histidine kinase</fullName>
        <ecNumber evidence="3">2.7.13.3</ecNumber>
    </recommendedName>
</protein>
<dbReference type="InterPro" id="IPR000014">
    <property type="entry name" value="PAS"/>
</dbReference>
<dbReference type="CDD" id="cd00130">
    <property type="entry name" value="PAS"/>
    <property type="match status" value="2"/>
</dbReference>
<evidence type="ECO:0000256" key="8">
    <source>
        <dbReference type="ARBA" id="ARBA00022989"/>
    </source>
</evidence>
<dbReference type="Gene3D" id="1.10.287.130">
    <property type="match status" value="1"/>
</dbReference>
<feature type="domain" description="PAC" evidence="13">
    <location>
        <begin position="548"/>
        <end position="600"/>
    </location>
</feature>
<evidence type="ECO:0000313" key="15">
    <source>
        <dbReference type="EMBL" id="GAL85475.1"/>
    </source>
</evidence>
<dbReference type="InterPro" id="IPR036097">
    <property type="entry name" value="HisK_dim/P_sf"/>
</dbReference>
<dbReference type="CDD" id="cd00082">
    <property type="entry name" value="HisKA"/>
    <property type="match status" value="1"/>
</dbReference>
<dbReference type="SMART" id="SM00388">
    <property type="entry name" value="HisKA"/>
    <property type="match status" value="1"/>
</dbReference>
<dbReference type="eggNOG" id="COG3614">
    <property type="taxonomic scope" value="Bacteria"/>
</dbReference>
<dbReference type="eggNOG" id="COG2205">
    <property type="taxonomic scope" value="Bacteria"/>
</dbReference>
<keyword evidence="5" id="KW-0808">Transferase</keyword>
<feature type="domain" description="Histidine kinase" evidence="11">
    <location>
        <begin position="611"/>
        <end position="823"/>
    </location>
</feature>